<keyword evidence="4 6" id="KW-0732">Signal</keyword>
<dbReference type="GO" id="GO:1902358">
    <property type="term" value="P:sulfate transmembrane transport"/>
    <property type="evidence" value="ECO:0007669"/>
    <property type="project" value="InterPro"/>
</dbReference>
<protein>
    <submittedName>
        <fullName evidence="7">Sulfate ABC transporter substrate-binding protein</fullName>
    </submittedName>
</protein>
<comment type="similarity">
    <text evidence="2">Belongs to the prokaryotic sulfate-binding protein family.</text>
</comment>
<dbReference type="CDD" id="cd01005">
    <property type="entry name" value="PBP2_CysP"/>
    <property type="match status" value="1"/>
</dbReference>
<reference evidence="7 8" key="1">
    <citation type="journal article" date="2019" name="Emerg. Microbes Infect.">
        <title>Comprehensive subspecies identification of 175 nontuberculous mycobacteria species based on 7547 genomic profiles.</title>
        <authorList>
            <person name="Matsumoto Y."/>
            <person name="Kinjo T."/>
            <person name="Motooka D."/>
            <person name="Nabeya D."/>
            <person name="Jung N."/>
            <person name="Uechi K."/>
            <person name="Horii T."/>
            <person name="Iida T."/>
            <person name="Fujita J."/>
            <person name="Nakamura S."/>
        </authorList>
    </citation>
    <scope>NUCLEOTIDE SEQUENCE [LARGE SCALE GENOMIC DNA]</scope>
    <source>
        <strain evidence="7 8">JCM 13392</strain>
    </source>
</reference>
<keyword evidence="3" id="KW-0813">Transport</keyword>
<evidence type="ECO:0000313" key="7">
    <source>
        <dbReference type="EMBL" id="GFG58357.1"/>
    </source>
</evidence>
<dbReference type="SUPFAM" id="SSF53850">
    <property type="entry name" value="Periplasmic binding protein-like II"/>
    <property type="match status" value="1"/>
</dbReference>
<dbReference type="RefSeq" id="WP_193489221.1">
    <property type="nucleotide sequence ID" value="NZ_BAAAMC010000011.1"/>
</dbReference>
<dbReference type="Pfam" id="PF13531">
    <property type="entry name" value="SBP_bac_11"/>
    <property type="match status" value="1"/>
</dbReference>
<comment type="subcellular location">
    <subcellularLocation>
        <location evidence="1">Periplasm</location>
    </subcellularLocation>
</comment>
<evidence type="ECO:0000256" key="2">
    <source>
        <dbReference type="ARBA" id="ARBA00006099"/>
    </source>
</evidence>
<sequence length="343" mass="36171">MRRTLRPWQTAAALALTASVVAACGGGASDVVGEDGGASDAETTLTLVAYAVPEPGWSKIIPAFAATDAGKGVAVTTSYGASGDQSRAVVDGKPADIVNFSVEPDVTRLVKADKVAADWNADATKGLPFGSVVSLVVREGNPKNIRDWDDLLQPGVEVVTPSPLSSGSAKWNLLAPYAAKSNGGQNPEAGIDFVNKLVTEHVKTRPGSGREATDVFLQGTGDVLLSYENEAIYVERQGKPVEHVNPPQTFKIENPVAVVSTSAHLEQATALKNFLYTPEGQKIWAEAGFRPVDPAVAEQFAADFPEPEKLWTIADLGGWGEVDPALFDKDNGTITKIYKQATG</sequence>
<evidence type="ECO:0000256" key="6">
    <source>
        <dbReference type="SAM" id="SignalP"/>
    </source>
</evidence>
<accession>A0A7I9WMA0</accession>
<organism evidence="7 8">
    <name type="scientific">Mycolicibacterium murale</name>
    <dbReference type="NCBI Taxonomy" id="182220"/>
    <lineage>
        <taxon>Bacteria</taxon>
        <taxon>Bacillati</taxon>
        <taxon>Actinomycetota</taxon>
        <taxon>Actinomycetes</taxon>
        <taxon>Mycobacteriales</taxon>
        <taxon>Mycobacteriaceae</taxon>
        <taxon>Mycolicibacterium</taxon>
    </lineage>
</organism>
<dbReference type="AlphaFoldDB" id="A0A7I9WMA0"/>
<dbReference type="InterPro" id="IPR005669">
    <property type="entry name" value="Thiosulph/SO4-bd"/>
</dbReference>
<evidence type="ECO:0000256" key="4">
    <source>
        <dbReference type="ARBA" id="ARBA00022729"/>
    </source>
</evidence>
<proteinExistence type="inferred from homology"/>
<dbReference type="PROSITE" id="PS51257">
    <property type="entry name" value="PROKAR_LIPOPROTEIN"/>
    <property type="match status" value="1"/>
</dbReference>
<dbReference type="EMBL" id="BLKT01000003">
    <property type="protein sequence ID" value="GFG58357.1"/>
    <property type="molecule type" value="Genomic_DNA"/>
</dbReference>
<evidence type="ECO:0000256" key="1">
    <source>
        <dbReference type="ARBA" id="ARBA00004418"/>
    </source>
</evidence>
<evidence type="ECO:0000256" key="5">
    <source>
        <dbReference type="ARBA" id="ARBA00022764"/>
    </source>
</evidence>
<gene>
    <name evidence="7" type="ORF">MMUR_24930</name>
</gene>
<dbReference type="PANTHER" id="PTHR30368:SF2">
    <property type="entry name" value="SULFATE-BINDING PROTEIN"/>
    <property type="match status" value="1"/>
</dbReference>
<feature type="signal peptide" evidence="6">
    <location>
        <begin position="1"/>
        <end position="22"/>
    </location>
</feature>
<dbReference type="Gene3D" id="3.40.190.10">
    <property type="entry name" value="Periplasmic binding protein-like II"/>
    <property type="match status" value="2"/>
</dbReference>
<keyword evidence="5" id="KW-0574">Periplasm</keyword>
<dbReference type="NCBIfam" id="TIGR00971">
    <property type="entry name" value="3a0106s03"/>
    <property type="match status" value="1"/>
</dbReference>
<dbReference type="GO" id="GO:0042597">
    <property type="term" value="C:periplasmic space"/>
    <property type="evidence" value="ECO:0007669"/>
    <property type="project" value="UniProtKB-SubCell"/>
</dbReference>
<name>A0A7I9WMA0_9MYCO</name>
<dbReference type="GO" id="GO:0140104">
    <property type="term" value="F:molecular carrier activity"/>
    <property type="evidence" value="ECO:0007669"/>
    <property type="project" value="InterPro"/>
</dbReference>
<evidence type="ECO:0000313" key="8">
    <source>
        <dbReference type="Proteomes" id="UP000465241"/>
    </source>
</evidence>
<comment type="caution">
    <text evidence="7">The sequence shown here is derived from an EMBL/GenBank/DDBJ whole genome shotgun (WGS) entry which is preliminary data.</text>
</comment>
<dbReference type="Proteomes" id="UP000465241">
    <property type="component" value="Unassembled WGS sequence"/>
</dbReference>
<evidence type="ECO:0000256" key="3">
    <source>
        <dbReference type="ARBA" id="ARBA00022448"/>
    </source>
</evidence>
<dbReference type="PANTHER" id="PTHR30368">
    <property type="entry name" value="SULFATE-BINDING PROTEIN"/>
    <property type="match status" value="1"/>
</dbReference>
<feature type="chain" id="PRO_5039388556" evidence="6">
    <location>
        <begin position="23"/>
        <end position="343"/>
    </location>
</feature>
<keyword evidence="8" id="KW-1185">Reference proteome</keyword>